<proteinExistence type="inferred from homology"/>
<dbReference type="PANTHER" id="PTHR12842:SF4">
    <property type="entry name" value="PROTEIN NOXP20"/>
    <property type="match status" value="1"/>
</dbReference>
<feature type="region of interest" description="Disordered" evidence="3">
    <location>
        <begin position="97"/>
        <end position="124"/>
    </location>
</feature>
<feature type="non-terminal residue" evidence="4">
    <location>
        <position position="558"/>
    </location>
</feature>
<evidence type="ECO:0000256" key="1">
    <source>
        <dbReference type="ARBA" id="ARBA00006903"/>
    </source>
</evidence>
<dbReference type="PANTHER" id="PTHR12842">
    <property type="entry name" value="FI01459P"/>
    <property type="match status" value="1"/>
</dbReference>
<feature type="compositionally biased region" description="Low complexity" evidence="3">
    <location>
        <begin position="190"/>
        <end position="203"/>
    </location>
</feature>
<feature type="non-terminal residue" evidence="4">
    <location>
        <position position="1"/>
    </location>
</feature>
<comment type="caution">
    <text evidence="4">The sequence shown here is derived from an EMBL/GenBank/DDBJ whole genome shotgun (WGS) entry which is preliminary data.</text>
</comment>
<feature type="region of interest" description="Disordered" evidence="3">
    <location>
        <begin position="164"/>
        <end position="203"/>
    </location>
</feature>
<protein>
    <submittedName>
        <fullName evidence="4">NXP20 protein</fullName>
    </submittedName>
</protein>
<name>A0A7K9U9I9_9AVES</name>
<gene>
    <name evidence="4" type="primary">Fam114a1</name>
    <name evidence="4" type="ORF">CHLAEN_R12341</name>
</gene>
<dbReference type="Pfam" id="PF05334">
    <property type="entry name" value="DUF719"/>
    <property type="match status" value="1"/>
</dbReference>
<dbReference type="EMBL" id="VWZY01009650">
    <property type="protein sequence ID" value="NXI57417.1"/>
    <property type="molecule type" value="Genomic_DNA"/>
</dbReference>
<accession>A0A7K9U9I9</accession>
<organism evidence="4 5">
    <name type="scientific">Chloroceryle aenea</name>
    <name type="common">American pygmy kingfisher</name>
    <dbReference type="NCBI Taxonomy" id="176938"/>
    <lineage>
        <taxon>Eukaryota</taxon>
        <taxon>Metazoa</taxon>
        <taxon>Chordata</taxon>
        <taxon>Craniata</taxon>
        <taxon>Vertebrata</taxon>
        <taxon>Euteleostomi</taxon>
        <taxon>Archelosauria</taxon>
        <taxon>Archosauria</taxon>
        <taxon>Dinosauria</taxon>
        <taxon>Saurischia</taxon>
        <taxon>Theropoda</taxon>
        <taxon>Coelurosauria</taxon>
        <taxon>Aves</taxon>
        <taxon>Neognathae</taxon>
        <taxon>Neoaves</taxon>
        <taxon>Telluraves</taxon>
        <taxon>Coraciimorphae</taxon>
        <taxon>Coraciiformes</taxon>
        <taxon>Cerylidae</taxon>
        <taxon>Chloroceryle</taxon>
    </lineage>
</organism>
<keyword evidence="5" id="KW-1185">Reference proteome</keyword>
<dbReference type="Proteomes" id="UP000579406">
    <property type="component" value="Unassembled WGS sequence"/>
</dbReference>
<comment type="similarity">
    <text evidence="1">Belongs to the FAM114 family.</text>
</comment>
<sequence length="558" mass="60697">MSEDVCDGIPSEEKSQVMEMPSNEVLPHKSIADLVESEILHESSRDEHGQATQGASNRQEEDIFINENALTEKTIETLSSNGEVTVDVPTECNETVSLDAEPESEETLHEESSPATDSSSKAGRWGAWGTWGKSLLSSASATVGHGITAVKEKAGTTLGIHTTGSASLETSEPPAAETPIIQGENPLDQSSSENIPSSSSGSRGMLSAITNAVQNTGKSVLSGGLDALEFIGKTTMNVLAESDPGFKRTKTLMARTVSLSQLLREAKEKEKQRRAQQVTVERTAHYGLLFDEFQGLSHLEALEILSNESEAQIQSYLATLDGKQLETMKNDLIAIKEIFVPKESDDEVVQAQKGDMGEEFVSMLTELLFELHVAATPDKLNKARKKAHEWLEEASCSTPVDIEEKLQEKPGEPGEEKIEKEDKIDKTEVDKKKTVEEIYMLSIESLAEVTARCIEQLHKVAELILHGQEVEKTAQDQAKVLTNLTGAMCNEVSSLSKKFSDSLTAAGSIMKAEVLNPIINSVLLEGCNSATYIQDAFQLLLPVLQISHIQTSCLKAQE</sequence>
<evidence type="ECO:0000313" key="5">
    <source>
        <dbReference type="Proteomes" id="UP000579406"/>
    </source>
</evidence>
<dbReference type="InterPro" id="IPR007998">
    <property type="entry name" value="DUF719"/>
</dbReference>
<dbReference type="OrthoDB" id="5597648at2759"/>
<evidence type="ECO:0000256" key="2">
    <source>
        <dbReference type="ARBA" id="ARBA00022553"/>
    </source>
</evidence>
<evidence type="ECO:0000256" key="3">
    <source>
        <dbReference type="SAM" id="MobiDB-lite"/>
    </source>
</evidence>
<feature type="compositionally biased region" description="Basic and acidic residues" evidence="3">
    <location>
        <begin position="38"/>
        <end position="49"/>
    </location>
</feature>
<dbReference type="AlphaFoldDB" id="A0A7K9U9I9"/>
<reference evidence="4 5" key="1">
    <citation type="submission" date="2019-09" db="EMBL/GenBank/DDBJ databases">
        <title>Bird 10,000 Genomes (B10K) Project - Family phase.</title>
        <authorList>
            <person name="Zhang G."/>
        </authorList>
    </citation>
    <scope>NUCLEOTIDE SEQUENCE [LARGE SCALE GENOMIC DNA]</scope>
    <source>
        <strain evidence="4">B10K-DU-001-61</strain>
        <tissue evidence="4">Muscle</tissue>
    </source>
</reference>
<keyword evidence="2" id="KW-0597">Phosphoprotein</keyword>
<evidence type="ECO:0000313" key="4">
    <source>
        <dbReference type="EMBL" id="NXI57417.1"/>
    </source>
</evidence>
<feature type="region of interest" description="Disordered" evidence="3">
    <location>
        <begin position="36"/>
        <end position="62"/>
    </location>
</feature>